<dbReference type="EMBL" id="CP036274">
    <property type="protein sequence ID" value="QDU27586.1"/>
    <property type="molecule type" value="Genomic_DNA"/>
</dbReference>
<evidence type="ECO:0000313" key="2">
    <source>
        <dbReference type="Proteomes" id="UP000315017"/>
    </source>
</evidence>
<reference evidence="1 2" key="1">
    <citation type="submission" date="2019-02" db="EMBL/GenBank/DDBJ databases">
        <title>Deep-cultivation of Planctomycetes and their phenomic and genomic characterization uncovers novel biology.</title>
        <authorList>
            <person name="Wiegand S."/>
            <person name="Jogler M."/>
            <person name="Boedeker C."/>
            <person name="Pinto D."/>
            <person name="Vollmers J."/>
            <person name="Rivas-Marin E."/>
            <person name="Kohn T."/>
            <person name="Peeters S.H."/>
            <person name="Heuer A."/>
            <person name="Rast P."/>
            <person name="Oberbeckmann S."/>
            <person name="Bunk B."/>
            <person name="Jeske O."/>
            <person name="Meyerdierks A."/>
            <person name="Storesund J.E."/>
            <person name="Kallscheuer N."/>
            <person name="Luecker S."/>
            <person name="Lage O.M."/>
            <person name="Pohl T."/>
            <person name="Merkel B.J."/>
            <person name="Hornburger P."/>
            <person name="Mueller R.-W."/>
            <person name="Bruemmer F."/>
            <person name="Labrenz M."/>
            <person name="Spormann A.M."/>
            <person name="Op den Camp H."/>
            <person name="Overmann J."/>
            <person name="Amann R."/>
            <person name="Jetten M.S.M."/>
            <person name="Mascher T."/>
            <person name="Medema M.H."/>
            <person name="Devos D.P."/>
            <person name="Kaster A.-K."/>
            <person name="Ovreas L."/>
            <person name="Rohde M."/>
            <person name="Galperin M.Y."/>
            <person name="Jogler C."/>
        </authorList>
    </citation>
    <scope>NUCLEOTIDE SEQUENCE [LARGE SCALE GENOMIC DNA]</scope>
    <source>
        <strain evidence="1 2">ETA_A8</strain>
    </source>
</reference>
<dbReference type="RefSeq" id="WP_145088530.1">
    <property type="nucleotide sequence ID" value="NZ_CP036274.1"/>
</dbReference>
<dbReference type="OrthoDB" id="88171at2"/>
<evidence type="ECO:0000313" key="1">
    <source>
        <dbReference type="EMBL" id="QDU27586.1"/>
    </source>
</evidence>
<organism evidence="1 2">
    <name type="scientific">Anatilimnocola aggregata</name>
    <dbReference type="NCBI Taxonomy" id="2528021"/>
    <lineage>
        <taxon>Bacteria</taxon>
        <taxon>Pseudomonadati</taxon>
        <taxon>Planctomycetota</taxon>
        <taxon>Planctomycetia</taxon>
        <taxon>Pirellulales</taxon>
        <taxon>Pirellulaceae</taxon>
        <taxon>Anatilimnocola</taxon>
    </lineage>
</organism>
<name>A0A517YBG6_9BACT</name>
<dbReference type="Proteomes" id="UP000315017">
    <property type="component" value="Chromosome"/>
</dbReference>
<keyword evidence="2" id="KW-1185">Reference proteome</keyword>
<protein>
    <submittedName>
        <fullName evidence="1">Uncharacterized protein</fullName>
    </submittedName>
</protein>
<sequence>MSLDHDFLLLDCEVDGEPSATGHCFFHDPRAIHLHDDLVRYLSDTLAWIPTFNPALQSRQVGLNMWGMTIIEYEGAEIAERVFGAWSKLFACGPSTLQLTGCFGWGPEQNAPMNPEAKLTAVYDSLQLEGGYEPLHLARDPIVSVLQQLANYAAQVRAANGRLYIYHFGV</sequence>
<dbReference type="KEGG" id="aagg:ETAA8_26740"/>
<accession>A0A517YBG6</accession>
<gene>
    <name evidence="1" type="ORF">ETAA8_26740</name>
</gene>
<proteinExistence type="predicted"/>
<dbReference type="AlphaFoldDB" id="A0A517YBG6"/>